<dbReference type="PRINTS" id="PR00773">
    <property type="entry name" value="GRPEPROTEIN"/>
</dbReference>
<comment type="subunit">
    <text evidence="3">Homodimer.</text>
</comment>
<evidence type="ECO:0000256" key="4">
    <source>
        <dbReference type="RuleBase" id="RU000639"/>
    </source>
</evidence>
<keyword evidence="3" id="KW-0963">Cytoplasm</keyword>
<dbReference type="Gene3D" id="3.90.20.20">
    <property type="match status" value="1"/>
</dbReference>
<dbReference type="Proteomes" id="UP000276526">
    <property type="component" value="Unassembled WGS sequence"/>
</dbReference>
<dbReference type="InterPro" id="IPR009012">
    <property type="entry name" value="GrpE_head"/>
</dbReference>
<keyword evidence="3 4" id="KW-0346">Stress response</keyword>
<dbReference type="GO" id="GO:0042803">
    <property type="term" value="F:protein homodimerization activity"/>
    <property type="evidence" value="ECO:0007669"/>
    <property type="project" value="InterPro"/>
</dbReference>
<evidence type="ECO:0000256" key="6">
    <source>
        <dbReference type="SAM" id="Coils"/>
    </source>
</evidence>
<dbReference type="CDD" id="cd00446">
    <property type="entry name" value="GrpE"/>
    <property type="match status" value="1"/>
</dbReference>
<dbReference type="GO" id="GO:0000774">
    <property type="term" value="F:adenyl-nucleotide exchange factor activity"/>
    <property type="evidence" value="ECO:0007669"/>
    <property type="project" value="InterPro"/>
</dbReference>
<dbReference type="PANTHER" id="PTHR21237">
    <property type="entry name" value="GRPE PROTEIN"/>
    <property type="match status" value="1"/>
</dbReference>
<evidence type="ECO:0000313" key="9">
    <source>
        <dbReference type="EMBL" id="RRQ03259.1"/>
    </source>
</evidence>
<evidence type="ECO:0000256" key="1">
    <source>
        <dbReference type="ARBA" id="ARBA00009054"/>
    </source>
</evidence>
<comment type="subcellular location">
    <subcellularLocation>
        <location evidence="3">Cytoplasm</location>
    </subcellularLocation>
</comment>
<dbReference type="Proteomes" id="UP000278422">
    <property type="component" value="Unassembled WGS sequence"/>
</dbReference>
<protein>
    <recommendedName>
        <fullName evidence="3 4">Protein GrpE</fullName>
    </recommendedName>
    <alternativeName>
        <fullName evidence="3">HSP-70 cofactor</fullName>
    </alternativeName>
</protein>
<dbReference type="PROSITE" id="PS01071">
    <property type="entry name" value="GRPE"/>
    <property type="match status" value="1"/>
</dbReference>
<dbReference type="HAMAP" id="MF_01151">
    <property type="entry name" value="GrpE"/>
    <property type="match status" value="1"/>
</dbReference>
<dbReference type="EMBL" id="PQNQ01000021">
    <property type="protein sequence ID" value="RRQ03259.1"/>
    <property type="molecule type" value="Genomic_DNA"/>
</dbReference>
<dbReference type="AlphaFoldDB" id="A0A3R8RE49"/>
<dbReference type="GO" id="GO:0005737">
    <property type="term" value="C:cytoplasm"/>
    <property type="evidence" value="ECO:0007669"/>
    <property type="project" value="UniProtKB-SubCell"/>
</dbReference>
<evidence type="ECO:0000313" key="11">
    <source>
        <dbReference type="Proteomes" id="UP000278422"/>
    </source>
</evidence>
<feature type="compositionally biased region" description="Low complexity" evidence="7">
    <location>
        <begin position="18"/>
        <end position="30"/>
    </location>
</feature>
<evidence type="ECO:0000256" key="5">
    <source>
        <dbReference type="RuleBase" id="RU004478"/>
    </source>
</evidence>
<evidence type="ECO:0000313" key="10">
    <source>
        <dbReference type="Proteomes" id="UP000276526"/>
    </source>
</evidence>
<gene>
    <name evidence="3" type="primary">grpE</name>
    <name evidence="9" type="ORF">CXF42_07825</name>
    <name evidence="8" type="ORF">CXF48_05615</name>
</gene>
<accession>A0A3R8RE49</accession>
<dbReference type="GO" id="GO:0051087">
    <property type="term" value="F:protein-folding chaperone binding"/>
    <property type="evidence" value="ECO:0007669"/>
    <property type="project" value="InterPro"/>
</dbReference>
<comment type="function">
    <text evidence="3 4">Participates actively in the response to hyperosmotic and heat shock by preventing the aggregation of stress-denatured proteins, in association with DnaK and GrpE. It is the nucleotide exchange factor for DnaK and may function as a thermosensor. Unfolded proteins bind initially to DnaJ; upon interaction with the DnaJ-bound protein, DnaK hydrolyzes its bound ATP, resulting in the formation of a stable complex. GrpE releases ADP from DnaK; ATP binding to DnaK triggers the release of the substrate protein, thus completing the reaction cycle. Several rounds of ATP-dependent interactions between DnaJ, DnaK and GrpE are required for fully efficient folding.</text>
</comment>
<sequence length="225" mass="23540">MADAYTSGGMSDDPGAPESTDPEATSAETAEAAEAEAEEAAAEAAVDPEADAEVNEVLDGSVPHDLRAAEDAQDDAVDLDGVGGQDVDPVRAELDERTADLQRVTAEYANYRRRVDRDRKAVVEGARADVVSSLLGILDDLQLAESHGDLDGPLKSVSDKLTSALTGLGLEAFAEEGDGFDPALHEAVQDTSSGDEKVIGTVLRKGYRLGDRTLRHALVVIADPA</sequence>
<dbReference type="InterPro" id="IPR013805">
    <property type="entry name" value="GrpE_CC"/>
</dbReference>
<keyword evidence="6" id="KW-0175">Coiled coil</keyword>
<reference evidence="10 11" key="1">
    <citation type="submission" date="2018-01" db="EMBL/GenBank/DDBJ databases">
        <title>Twenty Corynebacterium bovis Genomes.</title>
        <authorList>
            <person name="Gulvik C.A."/>
        </authorList>
    </citation>
    <scope>NUCLEOTIDE SEQUENCE [LARGE SCALE GENOMIC DNA]</scope>
    <source>
        <strain evidence="9 11">16-2004</strain>
        <strain evidence="8 10">F6900</strain>
    </source>
</reference>
<dbReference type="InterPro" id="IPR000740">
    <property type="entry name" value="GrpE"/>
</dbReference>
<feature type="region of interest" description="Disordered" evidence="7">
    <location>
        <begin position="1"/>
        <end position="52"/>
    </location>
</feature>
<proteinExistence type="inferred from homology"/>
<dbReference type="Gene3D" id="2.30.22.10">
    <property type="entry name" value="Head domain of nucleotide exchange factor GrpE"/>
    <property type="match status" value="1"/>
</dbReference>
<dbReference type="GO" id="GO:0006457">
    <property type="term" value="P:protein folding"/>
    <property type="evidence" value="ECO:0007669"/>
    <property type="project" value="InterPro"/>
</dbReference>
<feature type="coiled-coil region" evidence="6">
    <location>
        <begin position="94"/>
        <end position="121"/>
    </location>
</feature>
<dbReference type="GO" id="GO:0051082">
    <property type="term" value="F:unfolded protein binding"/>
    <property type="evidence" value="ECO:0007669"/>
    <property type="project" value="TreeGrafter"/>
</dbReference>
<keyword evidence="11" id="KW-1185">Reference proteome</keyword>
<name>A0A3R8RE49_9CORY</name>
<keyword evidence="2 3" id="KW-0143">Chaperone</keyword>
<dbReference type="RefSeq" id="WP_125173228.1">
    <property type="nucleotide sequence ID" value="NZ_JALGIV010000013.1"/>
</dbReference>
<dbReference type="Pfam" id="PF01025">
    <property type="entry name" value="GrpE"/>
    <property type="match status" value="1"/>
</dbReference>
<comment type="similarity">
    <text evidence="1 3 5">Belongs to the GrpE family.</text>
</comment>
<evidence type="ECO:0000256" key="3">
    <source>
        <dbReference type="HAMAP-Rule" id="MF_01151"/>
    </source>
</evidence>
<feature type="compositionally biased region" description="Acidic residues" evidence="7">
    <location>
        <begin position="31"/>
        <end position="52"/>
    </location>
</feature>
<dbReference type="SUPFAM" id="SSF58014">
    <property type="entry name" value="Coiled-coil domain of nucleotide exchange factor GrpE"/>
    <property type="match status" value="1"/>
</dbReference>
<evidence type="ECO:0000313" key="8">
    <source>
        <dbReference type="EMBL" id="RRO86746.1"/>
    </source>
</evidence>
<evidence type="ECO:0000256" key="2">
    <source>
        <dbReference type="ARBA" id="ARBA00023186"/>
    </source>
</evidence>
<dbReference type="PANTHER" id="PTHR21237:SF23">
    <property type="entry name" value="GRPE PROTEIN HOMOLOG, MITOCHONDRIAL"/>
    <property type="match status" value="1"/>
</dbReference>
<comment type="caution">
    <text evidence="8">The sequence shown here is derived from an EMBL/GenBank/DDBJ whole genome shotgun (WGS) entry which is preliminary data.</text>
</comment>
<organism evidence="8 10">
    <name type="scientific">Corynebacterium bovis</name>
    <dbReference type="NCBI Taxonomy" id="36808"/>
    <lineage>
        <taxon>Bacteria</taxon>
        <taxon>Bacillati</taxon>
        <taxon>Actinomycetota</taxon>
        <taxon>Actinomycetes</taxon>
        <taxon>Mycobacteriales</taxon>
        <taxon>Corynebacteriaceae</taxon>
        <taxon>Corynebacterium</taxon>
    </lineage>
</organism>
<dbReference type="SUPFAM" id="SSF51064">
    <property type="entry name" value="Head domain of nucleotide exchange factor GrpE"/>
    <property type="match status" value="1"/>
</dbReference>
<evidence type="ECO:0000256" key="7">
    <source>
        <dbReference type="SAM" id="MobiDB-lite"/>
    </source>
</evidence>
<dbReference type="NCBIfam" id="NF010761">
    <property type="entry name" value="PRK14164.1"/>
    <property type="match status" value="1"/>
</dbReference>
<dbReference type="EMBL" id="PQNK01000007">
    <property type="protein sequence ID" value="RRO86746.1"/>
    <property type="molecule type" value="Genomic_DNA"/>
</dbReference>